<dbReference type="OrthoDB" id="428822at2759"/>
<dbReference type="AlphaFoldDB" id="A0A9N8V7N3"/>
<dbReference type="SUPFAM" id="SSF48163">
    <property type="entry name" value="An anticodon-binding domain of class I aminoacyl-tRNA synthetases"/>
    <property type="match status" value="1"/>
</dbReference>
<dbReference type="Gene3D" id="3.40.50.620">
    <property type="entry name" value="HUPs"/>
    <property type="match status" value="1"/>
</dbReference>
<dbReference type="InterPro" id="IPR001412">
    <property type="entry name" value="aa-tRNA-synth_I_CS"/>
</dbReference>
<evidence type="ECO:0000256" key="4">
    <source>
        <dbReference type="ARBA" id="ARBA00022741"/>
    </source>
</evidence>
<dbReference type="PRINTS" id="PR00987">
    <property type="entry name" value="TRNASYNTHGLU"/>
</dbReference>
<evidence type="ECO:0000313" key="12">
    <source>
        <dbReference type="EMBL" id="CAG8439686.1"/>
    </source>
</evidence>
<gene>
    <name evidence="12" type="ORF">ALEPTO_LOCUS192</name>
</gene>
<dbReference type="PANTHER" id="PTHR43311">
    <property type="entry name" value="GLUTAMATE--TRNA LIGASE"/>
    <property type="match status" value="1"/>
</dbReference>
<dbReference type="GO" id="GO:0005524">
    <property type="term" value="F:ATP binding"/>
    <property type="evidence" value="ECO:0007669"/>
    <property type="project" value="UniProtKB-KW"/>
</dbReference>
<dbReference type="GO" id="GO:0008270">
    <property type="term" value="F:zinc ion binding"/>
    <property type="evidence" value="ECO:0007669"/>
    <property type="project" value="InterPro"/>
</dbReference>
<dbReference type="InterPro" id="IPR020751">
    <property type="entry name" value="aa-tRNA-synth_I_codon-bd_sub2"/>
</dbReference>
<dbReference type="PANTHER" id="PTHR43311:SF2">
    <property type="entry name" value="GLUTAMATE--TRNA LIGASE, MITOCHONDRIAL-RELATED"/>
    <property type="match status" value="1"/>
</dbReference>
<keyword evidence="13" id="KW-1185">Reference proteome</keyword>
<evidence type="ECO:0000256" key="6">
    <source>
        <dbReference type="ARBA" id="ARBA00022917"/>
    </source>
</evidence>
<dbReference type="PROSITE" id="PS00178">
    <property type="entry name" value="AA_TRNA_LIGASE_I"/>
    <property type="match status" value="1"/>
</dbReference>
<evidence type="ECO:0000259" key="11">
    <source>
        <dbReference type="Pfam" id="PF19269"/>
    </source>
</evidence>
<dbReference type="GO" id="GO:0005739">
    <property type="term" value="C:mitochondrion"/>
    <property type="evidence" value="ECO:0007669"/>
    <property type="project" value="TreeGrafter"/>
</dbReference>
<evidence type="ECO:0000259" key="10">
    <source>
        <dbReference type="Pfam" id="PF00749"/>
    </source>
</evidence>
<keyword evidence="5 9" id="KW-0067">ATP-binding</keyword>
<dbReference type="InterPro" id="IPR049940">
    <property type="entry name" value="GluQ/Sye"/>
</dbReference>
<accession>A0A9N8V7N3</accession>
<dbReference type="InterPro" id="IPR014729">
    <property type="entry name" value="Rossmann-like_a/b/a_fold"/>
</dbReference>
<dbReference type="Pfam" id="PF19269">
    <property type="entry name" value="Anticodon_2"/>
    <property type="match status" value="1"/>
</dbReference>
<proteinExistence type="inferred from homology"/>
<protein>
    <recommendedName>
        <fullName evidence="2">glutamate--tRNA ligase</fullName>
        <ecNumber evidence="2">6.1.1.17</ecNumber>
    </recommendedName>
    <alternativeName>
        <fullName evidence="8">Glutamyl-tRNA synthetase</fullName>
    </alternativeName>
</protein>
<dbReference type="InterPro" id="IPR004527">
    <property type="entry name" value="Glu-tRNA-ligase_bac/mito"/>
</dbReference>
<evidence type="ECO:0000256" key="7">
    <source>
        <dbReference type="ARBA" id="ARBA00023146"/>
    </source>
</evidence>
<sequence>MILLNCENLLKPLKNPLHIVQVLGLRFQTKCYIHGININKPVRVRFAPSPTGSLHLGGLRTALFNYLLARKTGGSFVLRIEDTDRKRHVPGAVESILTTLRWASLDFDEGPGKDSPHGPFYQSERTELYRDYAARLIKVLIKNAEGFAYRCFCTSERLKKVREIAQISGTNVLYDRHCLSLDMAVIEENLANGIPHTIRLKAVPEGVIKVNDLVYGSIEVSDKNIDDAIILKSDGYPTYHLASVVDDHLMKITHPPQFAHLPLLVNLDKTKLSKRSGDVSVENFMRNGYLPEAILNFVACLGWCPDTDKEIFTLKELILEFSPDQIGHSSASVLISKLDWLNKAHMKRKIESTEGLKELVKILKPLIQEKFSEELVTRGEKSKLDDEYLSKVILTIGDRIRKLSDISELCGYFFISPDYDSSDSLAFRVKIGEDNLKIISKAVAYYLKDLNTHERNNLESLKLCIDNVAKETGKTRDKVLMSLRYIITGTKVGAGVVETMCTLGDKIYMELAPFPPPTLENN</sequence>
<dbReference type="Proteomes" id="UP000789508">
    <property type="component" value="Unassembled WGS sequence"/>
</dbReference>
<keyword evidence="4 9" id="KW-0547">Nucleotide-binding</keyword>
<keyword evidence="7 9" id="KW-0030">Aminoacyl-tRNA synthetase</keyword>
<name>A0A9N8V7N3_9GLOM</name>
<dbReference type="HAMAP" id="MF_00022">
    <property type="entry name" value="Glu_tRNA_synth_type1"/>
    <property type="match status" value="1"/>
</dbReference>
<dbReference type="Gene3D" id="1.10.10.350">
    <property type="match status" value="1"/>
</dbReference>
<comment type="caution">
    <text evidence="12">The sequence shown here is derived from an EMBL/GenBank/DDBJ whole genome shotgun (WGS) entry which is preliminary data.</text>
</comment>
<dbReference type="CDD" id="cd00808">
    <property type="entry name" value="GluRS_core"/>
    <property type="match status" value="1"/>
</dbReference>
<feature type="domain" description="Glutamyl/glutaminyl-tRNA synthetase class Ib catalytic" evidence="10">
    <location>
        <begin position="42"/>
        <end position="254"/>
    </location>
</feature>
<keyword evidence="3 9" id="KW-0436">Ligase</keyword>
<keyword evidence="6 9" id="KW-0648">Protein biosynthesis</keyword>
<dbReference type="GO" id="GO:0006424">
    <property type="term" value="P:glutamyl-tRNA aminoacylation"/>
    <property type="evidence" value="ECO:0007669"/>
    <property type="project" value="InterPro"/>
</dbReference>
<dbReference type="InterPro" id="IPR008925">
    <property type="entry name" value="aa_tRNA-synth_I_cd-bd_sf"/>
</dbReference>
<dbReference type="EMBL" id="CAJVPS010000009">
    <property type="protein sequence ID" value="CAG8439686.1"/>
    <property type="molecule type" value="Genomic_DNA"/>
</dbReference>
<dbReference type="SUPFAM" id="SSF52374">
    <property type="entry name" value="Nucleotidylyl transferase"/>
    <property type="match status" value="1"/>
</dbReference>
<evidence type="ECO:0000256" key="8">
    <source>
        <dbReference type="ARBA" id="ARBA00030865"/>
    </source>
</evidence>
<dbReference type="InterPro" id="IPR000924">
    <property type="entry name" value="Glu/Gln-tRNA-synth"/>
</dbReference>
<dbReference type="GO" id="GO:0000049">
    <property type="term" value="F:tRNA binding"/>
    <property type="evidence" value="ECO:0007669"/>
    <property type="project" value="InterPro"/>
</dbReference>
<dbReference type="EC" id="6.1.1.17" evidence="2"/>
<evidence type="ECO:0000256" key="9">
    <source>
        <dbReference type="RuleBase" id="RU363037"/>
    </source>
</evidence>
<comment type="similarity">
    <text evidence="1">Belongs to the class-I aminoacyl-tRNA synthetase family. Glutamate--tRNA ligase type 1 subfamily.</text>
</comment>
<dbReference type="GO" id="GO:0004818">
    <property type="term" value="F:glutamate-tRNA ligase activity"/>
    <property type="evidence" value="ECO:0007669"/>
    <property type="project" value="UniProtKB-EC"/>
</dbReference>
<feature type="domain" description="Glutamyl/glutaminyl-tRNA synthetase class Ib catalytic" evidence="10">
    <location>
        <begin position="256"/>
        <end position="340"/>
    </location>
</feature>
<dbReference type="Pfam" id="PF00749">
    <property type="entry name" value="tRNA-synt_1c"/>
    <property type="match status" value="2"/>
</dbReference>
<feature type="domain" description="Aminoacyl-tRNA synthetase class I anticodon-binding" evidence="11">
    <location>
        <begin position="367"/>
        <end position="505"/>
    </location>
</feature>
<reference evidence="12" key="1">
    <citation type="submission" date="2021-06" db="EMBL/GenBank/DDBJ databases">
        <authorList>
            <person name="Kallberg Y."/>
            <person name="Tangrot J."/>
            <person name="Rosling A."/>
        </authorList>
    </citation>
    <scope>NUCLEOTIDE SEQUENCE</scope>
    <source>
        <strain evidence="12">FL130A</strain>
    </source>
</reference>
<dbReference type="InterPro" id="IPR045462">
    <property type="entry name" value="aa-tRNA-synth_I_cd-bd"/>
</dbReference>
<evidence type="ECO:0000256" key="1">
    <source>
        <dbReference type="ARBA" id="ARBA00007894"/>
    </source>
</evidence>
<evidence type="ECO:0000256" key="2">
    <source>
        <dbReference type="ARBA" id="ARBA00012835"/>
    </source>
</evidence>
<evidence type="ECO:0000313" key="13">
    <source>
        <dbReference type="Proteomes" id="UP000789508"/>
    </source>
</evidence>
<dbReference type="InterPro" id="IPR020058">
    <property type="entry name" value="Glu/Gln-tRNA-synth_Ib_cat-dom"/>
</dbReference>
<evidence type="ECO:0000256" key="3">
    <source>
        <dbReference type="ARBA" id="ARBA00022598"/>
    </source>
</evidence>
<organism evidence="12 13">
    <name type="scientific">Ambispora leptoticha</name>
    <dbReference type="NCBI Taxonomy" id="144679"/>
    <lineage>
        <taxon>Eukaryota</taxon>
        <taxon>Fungi</taxon>
        <taxon>Fungi incertae sedis</taxon>
        <taxon>Mucoromycota</taxon>
        <taxon>Glomeromycotina</taxon>
        <taxon>Glomeromycetes</taxon>
        <taxon>Archaeosporales</taxon>
        <taxon>Ambisporaceae</taxon>
        <taxon>Ambispora</taxon>
    </lineage>
</organism>
<evidence type="ECO:0000256" key="5">
    <source>
        <dbReference type="ARBA" id="ARBA00022840"/>
    </source>
</evidence>
<dbReference type="InterPro" id="IPR033910">
    <property type="entry name" value="GluRS_core"/>
</dbReference>